<feature type="region of interest" description="Disordered" evidence="1">
    <location>
        <begin position="104"/>
        <end position="128"/>
    </location>
</feature>
<feature type="compositionally biased region" description="Polar residues" evidence="1">
    <location>
        <begin position="305"/>
        <end position="316"/>
    </location>
</feature>
<reference evidence="2 3" key="1">
    <citation type="submission" date="2015-12" db="EMBL/GenBank/DDBJ databases">
        <title>The genome of Folsomia candida.</title>
        <authorList>
            <person name="Faddeeva A."/>
            <person name="Derks M.F."/>
            <person name="Anvar Y."/>
            <person name="Smit S."/>
            <person name="Van Straalen N."/>
            <person name="Roelofs D."/>
        </authorList>
    </citation>
    <scope>NUCLEOTIDE SEQUENCE [LARGE SCALE GENOMIC DNA]</scope>
    <source>
        <strain evidence="2 3">VU population</strain>
        <tissue evidence="2">Whole body</tissue>
    </source>
</reference>
<dbReference type="PANTHER" id="PTHR34153:SF2">
    <property type="entry name" value="SI:CH211-262H13.3-RELATED"/>
    <property type="match status" value="1"/>
</dbReference>
<feature type="region of interest" description="Disordered" evidence="1">
    <location>
        <begin position="292"/>
        <end position="322"/>
    </location>
</feature>
<name>A0A226D4L5_FOLCA</name>
<gene>
    <name evidence="2" type="ORF">Fcan01_25613</name>
</gene>
<dbReference type="PANTHER" id="PTHR34153">
    <property type="entry name" value="SI:CH211-262H13.3-RELATED-RELATED"/>
    <property type="match status" value="1"/>
</dbReference>
<evidence type="ECO:0008006" key="4">
    <source>
        <dbReference type="Google" id="ProtNLM"/>
    </source>
</evidence>
<feature type="region of interest" description="Disordered" evidence="1">
    <location>
        <begin position="53"/>
        <end position="82"/>
    </location>
</feature>
<dbReference type="OMA" id="NDYKRAN"/>
<proteinExistence type="predicted"/>
<dbReference type="OrthoDB" id="7585194at2759"/>
<sequence length="322" mass="35783">MCSWPKGVKLLELIQDSESKPKSTWKKLEVKIFRSFGNDYKRANLNVDEARVLSSGETQSSSSDSENLNSRRNKIHSKNPVETNNLPFKAPILEFNLLSGEAIPSSSSSSALTPITNSTIEEDPSAHGSISEVTPFVIQTVPSESDNIFRERVLHYLEGLKTEVNLLSIKVGTLLAAKNIEDEAPSFAFPLLTDEDVDQFEQWLGDPKSGNILLVDLVKIGGLDVNETTVRILSHVFSHSIALKTSKTGKGDGNKFSFMKWKYAILKNPKCHGKTKFDVEKIIEKWFNGAKDRNGGREERRKNKNSVTTILLDPSNPQTPAP</sequence>
<comment type="caution">
    <text evidence="2">The sequence shown here is derived from an EMBL/GenBank/DDBJ whole genome shotgun (WGS) entry which is preliminary data.</text>
</comment>
<protein>
    <recommendedName>
        <fullName evidence="4">DUF4806 domain-containing protein</fullName>
    </recommendedName>
</protein>
<feature type="compositionally biased region" description="Basic and acidic residues" evidence="1">
    <location>
        <begin position="292"/>
        <end position="301"/>
    </location>
</feature>
<feature type="compositionally biased region" description="Low complexity" evidence="1">
    <location>
        <begin position="53"/>
        <end position="70"/>
    </location>
</feature>
<evidence type="ECO:0000313" key="3">
    <source>
        <dbReference type="Proteomes" id="UP000198287"/>
    </source>
</evidence>
<accession>A0A226D4L5</accession>
<dbReference type="Proteomes" id="UP000198287">
    <property type="component" value="Unassembled WGS sequence"/>
</dbReference>
<dbReference type="AlphaFoldDB" id="A0A226D4L5"/>
<evidence type="ECO:0000256" key="1">
    <source>
        <dbReference type="SAM" id="MobiDB-lite"/>
    </source>
</evidence>
<evidence type="ECO:0000313" key="2">
    <source>
        <dbReference type="EMBL" id="OXA39591.1"/>
    </source>
</evidence>
<keyword evidence="3" id="KW-1185">Reference proteome</keyword>
<dbReference type="EMBL" id="LNIX01000038">
    <property type="protein sequence ID" value="OXA39591.1"/>
    <property type="molecule type" value="Genomic_DNA"/>
</dbReference>
<organism evidence="2 3">
    <name type="scientific">Folsomia candida</name>
    <name type="common">Springtail</name>
    <dbReference type="NCBI Taxonomy" id="158441"/>
    <lineage>
        <taxon>Eukaryota</taxon>
        <taxon>Metazoa</taxon>
        <taxon>Ecdysozoa</taxon>
        <taxon>Arthropoda</taxon>
        <taxon>Hexapoda</taxon>
        <taxon>Collembola</taxon>
        <taxon>Entomobryomorpha</taxon>
        <taxon>Isotomoidea</taxon>
        <taxon>Isotomidae</taxon>
        <taxon>Proisotominae</taxon>
        <taxon>Folsomia</taxon>
    </lineage>
</organism>